<evidence type="ECO:0000256" key="2">
    <source>
        <dbReference type="ARBA" id="ARBA00022670"/>
    </source>
</evidence>
<keyword evidence="7" id="KW-0482">Metalloprotease</keyword>
<dbReference type="Pfam" id="PF02868">
    <property type="entry name" value="Peptidase_M4_C"/>
    <property type="match status" value="1"/>
</dbReference>
<feature type="active site" evidence="8">
    <location>
        <position position="491"/>
    </location>
</feature>
<dbReference type="RefSeq" id="WP_110170205.1">
    <property type="nucleotide sequence ID" value="NZ_CP015136.1"/>
</dbReference>
<evidence type="ECO:0000256" key="1">
    <source>
        <dbReference type="ARBA" id="ARBA00009388"/>
    </source>
</evidence>
<protein>
    <submittedName>
        <fullName evidence="12">Bacillolysin</fullName>
        <ecNumber evidence="12">3.4.24.28</ecNumber>
    </submittedName>
</protein>
<dbReference type="PATRIC" id="fig|1813736.3.peg.1609"/>
<proteinExistence type="inferred from homology"/>
<dbReference type="PRINTS" id="PR00730">
    <property type="entry name" value="THERMOLYSIN"/>
</dbReference>
<dbReference type="Gene3D" id="3.10.170.10">
    <property type="match status" value="1"/>
</dbReference>
<dbReference type="OrthoDB" id="102721at2"/>
<dbReference type="InterPro" id="IPR003367">
    <property type="entry name" value="Thrombospondin_3-like_rpt"/>
</dbReference>
<comment type="similarity">
    <text evidence="1">Belongs to the peptidase M4 family.</text>
</comment>
<dbReference type="STRING" id="1855912.LuPra_01551"/>
<evidence type="ECO:0000256" key="9">
    <source>
        <dbReference type="SAM" id="MobiDB-lite"/>
    </source>
</evidence>
<feature type="domain" description="Peptidase M4" evidence="10">
    <location>
        <begin position="403"/>
        <end position="497"/>
    </location>
</feature>
<keyword evidence="13" id="KW-1185">Reference proteome</keyword>
<reference evidence="13" key="2">
    <citation type="submission" date="2016-04" db="EMBL/GenBank/DDBJ databases">
        <title>First Complete Genome Sequence of a Subdivision 6 Acidobacterium.</title>
        <authorList>
            <person name="Huang S."/>
            <person name="Vieira S."/>
            <person name="Bunk B."/>
            <person name="Riedel T."/>
            <person name="Sproeer C."/>
            <person name="Overmann J."/>
        </authorList>
    </citation>
    <scope>NUCLEOTIDE SEQUENCE [LARGE SCALE GENOMIC DNA]</scope>
    <source>
        <strain evidence="13">DSM 100886 HEG_-6_39</strain>
    </source>
</reference>
<evidence type="ECO:0000256" key="8">
    <source>
        <dbReference type="PIRSR" id="PIRSR623612-1"/>
    </source>
</evidence>
<feature type="region of interest" description="Disordered" evidence="9">
    <location>
        <begin position="779"/>
        <end position="806"/>
    </location>
</feature>
<evidence type="ECO:0000313" key="13">
    <source>
        <dbReference type="Proteomes" id="UP000076079"/>
    </source>
</evidence>
<dbReference type="GO" id="GO:0005509">
    <property type="term" value="F:calcium ion binding"/>
    <property type="evidence" value="ECO:0007669"/>
    <property type="project" value="InterPro"/>
</dbReference>
<keyword evidence="6" id="KW-0862">Zinc</keyword>
<dbReference type="EC" id="3.4.24.28" evidence="12"/>
<feature type="active site" description="Proton donor" evidence="8">
    <location>
        <position position="578"/>
    </location>
</feature>
<evidence type="ECO:0000259" key="11">
    <source>
        <dbReference type="Pfam" id="PF02868"/>
    </source>
</evidence>
<gene>
    <name evidence="12" type="primary">npr_2</name>
    <name evidence="12" type="ORF">LuPra_01551</name>
</gene>
<evidence type="ECO:0000259" key="10">
    <source>
        <dbReference type="Pfam" id="PF01447"/>
    </source>
</evidence>
<reference evidence="12 13" key="1">
    <citation type="journal article" date="2016" name="Genome Announc.">
        <title>First Complete Genome Sequence of a Subdivision 6 Acidobacterium Strain.</title>
        <authorList>
            <person name="Huang S."/>
            <person name="Vieira S."/>
            <person name="Bunk B."/>
            <person name="Riedel T."/>
            <person name="Sproer C."/>
            <person name="Overmann J."/>
        </authorList>
    </citation>
    <scope>NUCLEOTIDE SEQUENCE [LARGE SCALE GENOMIC DNA]</scope>
    <source>
        <strain evidence="13">DSM 100886 HEG_-6_39</strain>
    </source>
</reference>
<feature type="domain" description="Peptidase M4 C-terminal" evidence="11">
    <location>
        <begin position="501"/>
        <end position="662"/>
    </location>
</feature>
<dbReference type="AlphaFoldDB" id="A0A143PKQ1"/>
<dbReference type="PROSITE" id="PS51234">
    <property type="entry name" value="TSP3"/>
    <property type="match status" value="1"/>
</dbReference>
<dbReference type="Gene3D" id="4.10.1080.10">
    <property type="entry name" value="TSP type-3 repeat"/>
    <property type="match status" value="1"/>
</dbReference>
<evidence type="ECO:0000256" key="7">
    <source>
        <dbReference type="ARBA" id="ARBA00023049"/>
    </source>
</evidence>
<keyword evidence="5 12" id="KW-0378">Hydrolase</keyword>
<dbReference type="Proteomes" id="UP000076079">
    <property type="component" value="Chromosome"/>
</dbReference>
<sequence>MDSIALARGRLITGITWALLILGRPSDAAPAGAVTGQGARGEWLVTANVHLGPDGTVSGQFQVLGRLQDGTPLACRYDTFRRMVILVNQARFDASGTCGYRADGRGVEFAAENRIVIVDNGEPGAGRDALDVNFLGTSGIAIPGGAIDRGNFDVAAAPQPSLDELQLTALRQLQAASRNTAEVRFEHGFPQGVIGQIPVRGADPVERARLFLDDYKDLYRLNSPDFRLGVRRVATSPAAPVQVVTFFQTVQGLPVHGAEIVVVLKGDILYGTSGSLIPSGVRLNPIADITAEDAENRARLYAGFRGAAITGRTGLTVFDPSLAGLASRPPPHPALAWQVTLGNPNPQRLFVDAHTGEVLLRVFLGEQDYELDLETANNLVGASTSFCYWNTTDDDNIGDEDGIDDEFDSDPDAINALDFSKSTYDFYNGTFGRDSYDNDGNEIEVFIHARIVDSSGNVVQNANYFGRMCSIGEEGFEFSDGFVQDDVMTHEFTHGVVHYGSNLNQGNLPGALNESLADIFAFFHTNDPVQGENVPGATGCAGLPGGRGLRDLSNPQNCGDPDRWGERFTGSSDNGGVHTNAGITNKAAFLLARGGTHPDTGIIVNGVGDAITRDLFYRAMQFMPANADPFIERDVVVAFASALGHPASVVTAARTAFLAVEVGILKNDVDGDSFADGVDVCPFKFNTGQEDADGDGIGDACDNDADGDGAPEICSTPQCLLNKDNCPGIYNPDQADANFNSIGTACDPLEDGDLDDDHVPDKEDNCPGDYNPKVFQDGRAFQPDVDGDGEGDACDPDGDGDTVPNDSDNCINVANTDQADTDGDLLGDACDRCAQDRDLNVAWGYFKDPVTGEVHLHQVVSDTDGDGTPDACDVDGYGRTVIHLDGAPYTPSRGLQPDGQPRSVHVTADPGTTVSIPIPLCLGECPAAPPPEACVSFEFNGLEPHVIAAITDERAEGVGALSQRIPASTFGLPRILRAQPRGGRFYSLTFSFSPEFSGETAFTLIERSCVLRDRAR</sequence>
<accession>A0A143PKQ1</accession>
<dbReference type="Pfam" id="PF02412">
    <property type="entry name" value="TSP_3"/>
    <property type="match status" value="4"/>
</dbReference>
<organism evidence="12 13">
    <name type="scientific">Luteitalea pratensis</name>
    <dbReference type="NCBI Taxonomy" id="1855912"/>
    <lineage>
        <taxon>Bacteria</taxon>
        <taxon>Pseudomonadati</taxon>
        <taxon>Acidobacteriota</taxon>
        <taxon>Vicinamibacteria</taxon>
        <taxon>Vicinamibacterales</taxon>
        <taxon>Vicinamibacteraceae</taxon>
        <taxon>Luteitalea</taxon>
    </lineage>
</organism>
<evidence type="ECO:0000256" key="3">
    <source>
        <dbReference type="ARBA" id="ARBA00022723"/>
    </source>
</evidence>
<feature type="compositionally biased region" description="Acidic residues" evidence="9">
    <location>
        <begin position="785"/>
        <end position="800"/>
    </location>
</feature>
<dbReference type="InterPro" id="IPR017897">
    <property type="entry name" value="Thrombospondin_3_rpt"/>
</dbReference>
<evidence type="ECO:0000313" key="12">
    <source>
        <dbReference type="EMBL" id="AMY08354.1"/>
    </source>
</evidence>
<dbReference type="GO" id="GO:0007155">
    <property type="term" value="P:cell adhesion"/>
    <property type="evidence" value="ECO:0007669"/>
    <property type="project" value="InterPro"/>
</dbReference>
<dbReference type="EMBL" id="CP015136">
    <property type="protein sequence ID" value="AMY08354.1"/>
    <property type="molecule type" value="Genomic_DNA"/>
</dbReference>
<name>A0A143PKQ1_LUTPR</name>
<dbReference type="InterPro" id="IPR028974">
    <property type="entry name" value="TSP_type-3_rpt"/>
</dbReference>
<dbReference type="GO" id="GO:0006508">
    <property type="term" value="P:proteolysis"/>
    <property type="evidence" value="ECO:0007669"/>
    <property type="project" value="UniProtKB-KW"/>
</dbReference>
<evidence type="ECO:0000256" key="4">
    <source>
        <dbReference type="ARBA" id="ARBA00022729"/>
    </source>
</evidence>
<dbReference type="InterPro" id="IPR013856">
    <property type="entry name" value="Peptidase_M4_domain"/>
</dbReference>
<dbReference type="SUPFAM" id="SSF55486">
    <property type="entry name" value="Metalloproteases ('zincins'), catalytic domain"/>
    <property type="match status" value="1"/>
</dbReference>
<dbReference type="InterPro" id="IPR027268">
    <property type="entry name" value="Peptidase_M4/M1_CTD_sf"/>
</dbReference>
<dbReference type="InterPro" id="IPR001570">
    <property type="entry name" value="Peptidase_M4_C_domain"/>
</dbReference>
<dbReference type="KEGG" id="abac:LuPra_01551"/>
<keyword evidence="3" id="KW-0479">Metal-binding</keyword>
<dbReference type="Pfam" id="PF01447">
    <property type="entry name" value="Peptidase_M4"/>
    <property type="match status" value="1"/>
</dbReference>
<evidence type="ECO:0000256" key="5">
    <source>
        <dbReference type="ARBA" id="ARBA00022801"/>
    </source>
</evidence>
<dbReference type="SUPFAM" id="SSF103647">
    <property type="entry name" value="TSP type-3 repeat"/>
    <property type="match status" value="1"/>
</dbReference>
<dbReference type="PANTHER" id="PTHR33794:SF1">
    <property type="entry name" value="BACILLOLYSIN"/>
    <property type="match status" value="1"/>
</dbReference>
<dbReference type="PANTHER" id="PTHR33794">
    <property type="entry name" value="BACILLOLYSIN"/>
    <property type="match status" value="1"/>
</dbReference>
<dbReference type="Gene3D" id="1.10.390.10">
    <property type="entry name" value="Neutral Protease Domain 2"/>
    <property type="match status" value="1"/>
</dbReference>
<dbReference type="GO" id="GO:0004222">
    <property type="term" value="F:metalloendopeptidase activity"/>
    <property type="evidence" value="ECO:0007669"/>
    <property type="project" value="InterPro"/>
</dbReference>
<dbReference type="InterPro" id="IPR050728">
    <property type="entry name" value="Zinc_Metalloprotease_M4"/>
</dbReference>
<keyword evidence="4" id="KW-0732">Signal</keyword>
<evidence type="ECO:0000256" key="6">
    <source>
        <dbReference type="ARBA" id="ARBA00022833"/>
    </source>
</evidence>
<dbReference type="InterPro" id="IPR023612">
    <property type="entry name" value="Peptidase_M4"/>
</dbReference>
<keyword evidence="2" id="KW-0645">Protease</keyword>